<dbReference type="Gene3D" id="2.10.90.10">
    <property type="entry name" value="Cystine-knot cytokines"/>
    <property type="match status" value="1"/>
</dbReference>
<evidence type="ECO:0008006" key="8">
    <source>
        <dbReference type="Google" id="ProtNLM"/>
    </source>
</evidence>
<keyword evidence="4" id="KW-0732">Signal</keyword>
<proteinExistence type="inferred from homology"/>
<dbReference type="InterPro" id="IPR010345">
    <property type="entry name" value="IL-17_fam"/>
</dbReference>
<evidence type="ECO:0000313" key="7">
    <source>
        <dbReference type="Proteomes" id="UP000014760"/>
    </source>
</evidence>
<evidence type="ECO:0000256" key="1">
    <source>
        <dbReference type="ARBA" id="ARBA00004613"/>
    </source>
</evidence>
<dbReference type="HOGENOM" id="CLU_1190825_0_0_1"/>
<reference evidence="6" key="3">
    <citation type="submission" date="2015-06" db="UniProtKB">
        <authorList>
            <consortium name="EnsemblMetazoa"/>
        </authorList>
    </citation>
    <scope>IDENTIFICATION</scope>
</reference>
<gene>
    <name evidence="5" type="ORF">CAPTEDRAFT_199819</name>
</gene>
<evidence type="ECO:0000256" key="3">
    <source>
        <dbReference type="ARBA" id="ARBA00022525"/>
    </source>
</evidence>
<dbReference type="OrthoDB" id="6093351at2759"/>
<dbReference type="Pfam" id="PF06083">
    <property type="entry name" value="IL17"/>
    <property type="match status" value="1"/>
</dbReference>
<evidence type="ECO:0000313" key="5">
    <source>
        <dbReference type="EMBL" id="ELU12277.1"/>
    </source>
</evidence>
<dbReference type="SUPFAM" id="SSF57501">
    <property type="entry name" value="Cystine-knot cytokines"/>
    <property type="match status" value="1"/>
</dbReference>
<protein>
    <recommendedName>
        <fullName evidence="8">Interleukin 17-like protein</fullName>
    </recommendedName>
</protein>
<dbReference type="Proteomes" id="UP000014760">
    <property type="component" value="Unassembled WGS sequence"/>
</dbReference>
<keyword evidence="7" id="KW-1185">Reference proteome</keyword>
<sequence length="233" mass="26381">MQILFQLGPSDAFQSTVGNIFWVREGLESHDSCTAIQQTKAGRWNMTSYPLNSLKRVREFYSFSSERVCVLFVMVALVTSCMEPNLTSIWQTTLYQNGINNAQNQQGDYAPVTECRDHCDWSSELGCRVCETVEGQRDCSAPSTSGSLNRKSFCPWYYVSTYDERRYPRDLFEARCSCQKCGINNIFSCEHVHHVTPLLYKTGSADNDGYCIYVPRLTRIAVGCACALSKSQN</sequence>
<dbReference type="GO" id="GO:0005576">
    <property type="term" value="C:extracellular region"/>
    <property type="evidence" value="ECO:0007669"/>
    <property type="project" value="UniProtKB-SubCell"/>
</dbReference>
<evidence type="ECO:0000256" key="4">
    <source>
        <dbReference type="ARBA" id="ARBA00022729"/>
    </source>
</evidence>
<accession>R7V1B9</accession>
<organism evidence="5">
    <name type="scientific">Capitella teleta</name>
    <name type="common">Polychaete worm</name>
    <dbReference type="NCBI Taxonomy" id="283909"/>
    <lineage>
        <taxon>Eukaryota</taxon>
        <taxon>Metazoa</taxon>
        <taxon>Spiralia</taxon>
        <taxon>Lophotrochozoa</taxon>
        <taxon>Annelida</taxon>
        <taxon>Polychaeta</taxon>
        <taxon>Sedentaria</taxon>
        <taxon>Scolecida</taxon>
        <taxon>Capitellidae</taxon>
        <taxon>Capitella</taxon>
    </lineage>
</organism>
<dbReference type="EnsemblMetazoa" id="CapteT199819">
    <property type="protein sequence ID" value="CapteP199819"/>
    <property type="gene ID" value="CapteG199819"/>
</dbReference>
<dbReference type="GO" id="GO:0005125">
    <property type="term" value="F:cytokine activity"/>
    <property type="evidence" value="ECO:0007669"/>
    <property type="project" value="InterPro"/>
</dbReference>
<reference evidence="5 7" key="2">
    <citation type="journal article" date="2013" name="Nature">
        <title>Insights into bilaterian evolution from three spiralian genomes.</title>
        <authorList>
            <person name="Simakov O."/>
            <person name="Marletaz F."/>
            <person name="Cho S.J."/>
            <person name="Edsinger-Gonzales E."/>
            <person name="Havlak P."/>
            <person name="Hellsten U."/>
            <person name="Kuo D.H."/>
            <person name="Larsson T."/>
            <person name="Lv J."/>
            <person name="Arendt D."/>
            <person name="Savage R."/>
            <person name="Osoegawa K."/>
            <person name="de Jong P."/>
            <person name="Grimwood J."/>
            <person name="Chapman J.A."/>
            <person name="Shapiro H."/>
            <person name="Aerts A."/>
            <person name="Otillar R.P."/>
            <person name="Terry A.Y."/>
            <person name="Boore J.L."/>
            <person name="Grigoriev I.V."/>
            <person name="Lindberg D.R."/>
            <person name="Seaver E.C."/>
            <person name="Weisblat D.A."/>
            <person name="Putnam N.H."/>
            <person name="Rokhsar D.S."/>
        </authorList>
    </citation>
    <scope>NUCLEOTIDE SEQUENCE</scope>
    <source>
        <strain evidence="5 7">I ESC-2004</strain>
    </source>
</reference>
<evidence type="ECO:0000256" key="2">
    <source>
        <dbReference type="ARBA" id="ARBA00007236"/>
    </source>
</evidence>
<dbReference type="EMBL" id="KB296106">
    <property type="protein sequence ID" value="ELU12277.1"/>
    <property type="molecule type" value="Genomic_DNA"/>
</dbReference>
<dbReference type="EMBL" id="AMQN01005482">
    <property type="status" value="NOT_ANNOTATED_CDS"/>
    <property type="molecule type" value="Genomic_DNA"/>
</dbReference>
<evidence type="ECO:0000313" key="6">
    <source>
        <dbReference type="EnsemblMetazoa" id="CapteP199819"/>
    </source>
</evidence>
<comment type="similarity">
    <text evidence="2">Belongs to the IL-17 family.</text>
</comment>
<dbReference type="InterPro" id="IPR029034">
    <property type="entry name" value="Cystine-knot_cytokine"/>
</dbReference>
<name>R7V1B9_CAPTE</name>
<keyword evidence="3" id="KW-0964">Secreted</keyword>
<comment type="subcellular location">
    <subcellularLocation>
        <location evidence="1">Secreted</location>
    </subcellularLocation>
</comment>
<reference evidence="7" key="1">
    <citation type="submission" date="2012-12" db="EMBL/GenBank/DDBJ databases">
        <authorList>
            <person name="Hellsten U."/>
            <person name="Grimwood J."/>
            <person name="Chapman J.A."/>
            <person name="Shapiro H."/>
            <person name="Aerts A."/>
            <person name="Otillar R.P."/>
            <person name="Terry A.Y."/>
            <person name="Boore J.L."/>
            <person name="Simakov O."/>
            <person name="Marletaz F."/>
            <person name="Cho S.-J."/>
            <person name="Edsinger-Gonzales E."/>
            <person name="Havlak P."/>
            <person name="Kuo D.-H."/>
            <person name="Larsson T."/>
            <person name="Lv J."/>
            <person name="Arendt D."/>
            <person name="Savage R."/>
            <person name="Osoegawa K."/>
            <person name="de Jong P."/>
            <person name="Lindberg D.R."/>
            <person name="Seaver E.C."/>
            <person name="Weisblat D.A."/>
            <person name="Putnam N.H."/>
            <person name="Grigoriev I.V."/>
            <person name="Rokhsar D.S."/>
        </authorList>
    </citation>
    <scope>NUCLEOTIDE SEQUENCE</scope>
    <source>
        <strain evidence="7">I ESC-2004</strain>
    </source>
</reference>
<dbReference type="AlphaFoldDB" id="R7V1B9"/>